<evidence type="ECO:0000259" key="4">
    <source>
        <dbReference type="Pfam" id="PF01648"/>
    </source>
</evidence>
<dbReference type="Proteomes" id="UP000612893">
    <property type="component" value="Unassembled WGS sequence"/>
</dbReference>
<dbReference type="EMBL" id="JAEKNR010000061">
    <property type="protein sequence ID" value="MBJ7597451.1"/>
    <property type="molecule type" value="Genomic_DNA"/>
</dbReference>
<feature type="binding site" evidence="3">
    <location>
        <position position="107"/>
    </location>
    <ligand>
        <name>Mg(2+)</name>
        <dbReference type="ChEBI" id="CHEBI:18420"/>
    </ligand>
</feature>
<evidence type="ECO:0000313" key="7">
    <source>
        <dbReference type="Proteomes" id="UP000612893"/>
    </source>
</evidence>
<dbReference type="PRINTS" id="PR01399">
    <property type="entry name" value="ENTSNTHTASED"/>
</dbReference>
<dbReference type="InterPro" id="IPR003542">
    <property type="entry name" value="Enbac_synth_compD-like"/>
</dbReference>
<keyword evidence="3" id="KW-0460">Magnesium</keyword>
<keyword evidence="3" id="KW-0479">Metal-binding</keyword>
<reference evidence="6" key="1">
    <citation type="submission" date="2020-10" db="EMBL/GenBank/DDBJ databases">
        <title>Ca. Dormibacterota MAGs.</title>
        <authorList>
            <person name="Montgomery K."/>
        </authorList>
    </citation>
    <scope>NUCLEOTIDE SEQUENCE [LARGE SCALE GENOMIC DNA]</scope>
    <source>
        <strain evidence="6">SC8812_S17_10</strain>
    </source>
</reference>
<proteinExistence type="predicted"/>
<gene>
    <name evidence="6" type="ORF">JF922_05120</name>
</gene>
<feature type="binding site" evidence="2">
    <location>
        <begin position="83"/>
        <end position="84"/>
    </location>
    <ligand>
        <name>CoA</name>
        <dbReference type="ChEBI" id="CHEBI:57287"/>
    </ligand>
</feature>
<evidence type="ECO:0000256" key="2">
    <source>
        <dbReference type="PIRSR" id="PIRSR603542-1"/>
    </source>
</evidence>
<feature type="domain" description="4'-phosphopantetheinyl transferase N-terminal" evidence="5">
    <location>
        <begin position="27"/>
        <end position="94"/>
    </location>
</feature>
<comment type="cofactor">
    <cofactor evidence="3">
        <name>Mg(2+)</name>
        <dbReference type="ChEBI" id="CHEBI:18420"/>
    </cofactor>
</comment>
<dbReference type="PANTHER" id="PTHR38096">
    <property type="entry name" value="ENTEROBACTIN SYNTHASE COMPONENT D"/>
    <property type="match status" value="1"/>
</dbReference>
<dbReference type="Pfam" id="PF01648">
    <property type="entry name" value="ACPS"/>
    <property type="match status" value="1"/>
</dbReference>
<dbReference type="RefSeq" id="WP_338199681.1">
    <property type="nucleotide sequence ID" value="NZ_JAEKNR010000061.1"/>
</dbReference>
<feature type="binding site" evidence="2">
    <location>
        <position position="152"/>
    </location>
    <ligand>
        <name>CoA</name>
        <dbReference type="ChEBI" id="CHEBI:57287"/>
    </ligand>
</feature>
<dbReference type="GO" id="GO:0046872">
    <property type="term" value="F:metal ion binding"/>
    <property type="evidence" value="ECO:0007669"/>
    <property type="project" value="UniProtKB-KW"/>
</dbReference>
<dbReference type="Gene3D" id="3.90.470.20">
    <property type="entry name" value="4'-phosphopantetheinyl transferase domain"/>
    <property type="match status" value="1"/>
</dbReference>
<evidence type="ECO:0000256" key="1">
    <source>
        <dbReference type="ARBA" id="ARBA00022679"/>
    </source>
</evidence>
<keyword evidence="7" id="KW-1185">Reference proteome</keyword>
<evidence type="ECO:0000313" key="6">
    <source>
        <dbReference type="EMBL" id="MBJ7597451.1"/>
    </source>
</evidence>
<dbReference type="SUPFAM" id="SSF56214">
    <property type="entry name" value="4'-phosphopantetheinyl transferase"/>
    <property type="match status" value="1"/>
</dbReference>
<feature type="binding site" evidence="2">
    <location>
        <position position="47"/>
    </location>
    <ligand>
        <name>CoA</name>
        <dbReference type="ChEBI" id="CHEBI:57287"/>
    </ligand>
</feature>
<feature type="binding site" evidence="2">
    <location>
        <position position="39"/>
    </location>
    <ligand>
        <name>CoA</name>
        <dbReference type="ChEBI" id="CHEBI:57287"/>
    </ligand>
</feature>
<organism evidence="6 7">
    <name type="scientific">Candidatus Nephthysia bennettiae</name>
    <dbReference type="NCBI Taxonomy" id="3127016"/>
    <lineage>
        <taxon>Bacteria</taxon>
        <taxon>Bacillati</taxon>
        <taxon>Candidatus Dormiibacterota</taxon>
        <taxon>Candidatus Dormibacteria</taxon>
        <taxon>Candidatus Dormibacterales</taxon>
        <taxon>Candidatus Dormibacteraceae</taxon>
        <taxon>Candidatus Nephthysia</taxon>
    </lineage>
</organism>
<dbReference type="AlphaFoldDB" id="A0A934K6R4"/>
<accession>A0A934K6R4</accession>
<feature type="binding site" evidence="3">
    <location>
        <position position="105"/>
    </location>
    <ligand>
        <name>Mg(2+)</name>
        <dbReference type="ChEBI" id="CHEBI:18420"/>
    </ligand>
</feature>
<dbReference type="PANTHER" id="PTHR38096:SF1">
    <property type="entry name" value="ENTEROBACTIN SYNTHASE COMPONENT D"/>
    <property type="match status" value="1"/>
</dbReference>
<evidence type="ECO:0000256" key="3">
    <source>
        <dbReference type="PIRSR" id="PIRSR603542-2"/>
    </source>
</evidence>
<dbReference type="GO" id="GO:0016740">
    <property type="term" value="F:transferase activity"/>
    <property type="evidence" value="ECO:0007669"/>
    <property type="project" value="UniProtKB-KW"/>
</dbReference>
<dbReference type="Pfam" id="PF17837">
    <property type="entry name" value="4PPT_N"/>
    <property type="match status" value="1"/>
</dbReference>
<dbReference type="InterPro" id="IPR041354">
    <property type="entry name" value="4PPT_N"/>
</dbReference>
<feature type="domain" description="4'-phosphopantetheinyl transferase" evidence="4">
    <location>
        <begin position="101"/>
        <end position="180"/>
    </location>
</feature>
<protein>
    <submittedName>
        <fullName evidence="6">4'-phosphopantetheinyl transferase superfamily protein</fullName>
    </submittedName>
</protein>
<feature type="binding site" evidence="2">
    <location>
        <position position="148"/>
    </location>
    <ligand>
        <name>CoA</name>
        <dbReference type="ChEBI" id="CHEBI:57287"/>
    </ligand>
</feature>
<feature type="binding site" evidence="2">
    <location>
        <position position="162"/>
    </location>
    <ligand>
        <name>CoA</name>
        <dbReference type="ChEBI" id="CHEBI:57287"/>
    </ligand>
</feature>
<sequence length="217" mass="23330">MMDRLVPPQVVVAEATQAEWDSALLPEEDRQVARAVSRRRREFAAGRACAHLALGRLGFPAGPLLSGPDRAPVWPEAAVGSITHCPGYCAAAVARRGTVRSLGVDAELNQPLPDGVAELVCTQTELAWAAKSARHGTHPGALIFSAKESVYKAWQPLTGEWLGYLDAELTIDPDHGVFEARLLIPKHPALGSRFSSFRGRFAVTPTHVLTAVALLDE</sequence>
<dbReference type="InterPro" id="IPR037143">
    <property type="entry name" value="4-PPantetheinyl_Trfase_dom_sf"/>
</dbReference>
<name>A0A934K6R4_9BACT</name>
<evidence type="ECO:0000259" key="5">
    <source>
        <dbReference type="Pfam" id="PF17837"/>
    </source>
</evidence>
<keyword evidence="1 6" id="KW-0808">Transferase</keyword>
<feature type="binding site" evidence="2">
    <location>
        <position position="105"/>
    </location>
    <ligand>
        <name>CoA</name>
        <dbReference type="ChEBI" id="CHEBI:57287"/>
    </ligand>
</feature>
<feature type="binding site" evidence="3">
    <location>
        <position position="106"/>
    </location>
    <ligand>
        <name>Mg(2+)</name>
        <dbReference type="ChEBI" id="CHEBI:18420"/>
    </ligand>
</feature>
<comment type="caution">
    <text evidence="6">The sequence shown here is derived from an EMBL/GenBank/DDBJ whole genome shotgun (WGS) entry which is preliminary data.</text>
</comment>
<dbReference type="InterPro" id="IPR008278">
    <property type="entry name" value="4-PPantetheinyl_Trfase_dom"/>
</dbReference>